<gene>
    <name evidence="2" type="ORF">PPRIM_AZ9-3.1.T1400032</name>
</gene>
<sequence length="501" mass="59181">MLSPEHLSDIATLIKMTCYYEQKLEEQRINMSITPHFQARTIYNKLASNPQGINKDDIQNLFSNFMMSINDKELEYIFQLYSSDNYQISWDDFYQLICPQDTNLDTQIHNNVNQQIVSDLLLLFQRLLKIEIAYFRQAEPIRMILFEKYKETGKQFCTLVQDYSHQLPNFNLINFMKKQEYIFTNQDIQFLKKRIKCNDVIISSQQFIKYCPFIPFSVLINRQPEYKLIETKIQMIPEIFKQDDLFVPQIPQVYIDHNQLKENENVINEQNPPIEPLVQGGISNYEFFTGKRPQIGGYKVDQNIFNSPNPKISEQLIDQDQKLNSGQSQNYLSPYQTILQGQKYNSPQSNVNYQETQLDKYLRPSASKKQEFSKTNLNSNQIEIDNKKQEYSVQHHNVQQVKTMHLAEVPYDPEEDLLQQYLQPITKLDQTIDKIGTSQTRKYKIFDQQQPESQQQLNKTLQKSNQTSPQIHKEYVLQSNQMNQPKKSKKYVSPSFSQSQK</sequence>
<organism evidence="2 3">
    <name type="scientific">Paramecium primaurelia</name>
    <dbReference type="NCBI Taxonomy" id="5886"/>
    <lineage>
        <taxon>Eukaryota</taxon>
        <taxon>Sar</taxon>
        <taxon>Alveolata</taxon>
        <taxon>Ciliophora</taxon>
        <taxon>Intramacronucleata</taxon>
        <taxon>Oligohymenophorea</taxon>
        <taxon>Peniculida</taxon>
        <taxon>Parameciidae</taxon>
        <taxon>Paramecium</taxon>
    </lineage>
</organism>
<accession>A0A8S1Q1D8</accession>
<feature type="compositionally biased region" description="Polar residues" evidence="1">
    <location>
        <begin position="459"/>
        <end position="470"/>
    </location>
</feature>
<protein>
    <recommendedName>
        <fullName evidence="4">EF-hand domain-containing protein</fullName>
    </recommendedName>
</protein>
<name>A0A8S1Q1D8_PARPR</name>
<dbReference type="Proteomes" id="UP000688137">
    <property type="component" value="Unassembled WGS sequence"/>
</dbReference>
<evidence type="ECO:0000256" key="1">
    <source>
        <dbReference type="SAM" id="MobiDB-lite"/>
    </source>
</evidence>
<dbReference type="AlphaFoldDB" id="A0A8S1Q1D8"/>
<reference evidence="2" key="1">
    <citation type="submission" date="2021-01" db="EMBL/GenBank/DDBJ databases">
        <authorList>
            <consortium name="Genoscope - CEA"/>
            <person name="William W."/>
        </authorList>
    </citation>
    <scope>NUCLEOTIDE SEQUENCE</scope>
</reference>
<proteinExistence type="predicted"/>
<dbReference type="OMA" id="KRIKCND"/>
<comment type="caution">
    <text evidence="2">The sequence shown here is derived from an EMBL/GenBank/DDBJ whole genome shotgun (WGS) entry which is preliminary data.</text>
</comment>
<evidence type="ECO:0008006" key="4">
    <source>
        <dbReference type="Google" id="ProtNLM"/>
    </source>
</evidence>
<feature type="region of interest" description="Disordered" evidence="1">
    <location>
        <begin position="459"/>
        <end position="501"/>
    </location>
</feature>
<keyword evidence="3" id="KW-1185">Reference proteome</keyword>
<dbReference type="EMBL" id="CAJJDM010000144">
    <property type="protein sequence ID" value="CAD8109216.1"/>
    <property type="molecule type" value="Genomic_DNA"/>
</dbReference>
<evidence type="ECO:0000313" key="3">
    <source>
        <dbReference type="Proteomes" id="UP000688137"/>
    </source>
</evidence>
<evidence type="ECO:0000313" key="2">
    <source>
        <dbReference type="EMBL" id="CAD8109216.1"/>
    </source>
</evidence>